<dbReference type="Pfam" id="PF26622">
    <property type="entry name" value="DUF8199"/>
    <property type="match status" value="1"/>
</dbReference>
<dbReference type="InterPro" id="IPR058512">
    <property type="entry name" value="DUF8199"/>
</dbReference>
<dbReference type="Proteomes" id="UP001319867">
    <property type="component" value="Chromosome"/>
</dbReference>
<evidence type="ECO:0000313" key="1">
    <source>
        <dbReference type="EMBL" id="BDB53791.1"/>
    </source>
</evidence>
<keyword evidence="2" id="KW-1185">Reference proteome</keyword>
<proteinExistence type="predicted"/>
<dbReference type="InterPro" id="IPR058060">
    <property type="entry name" value="HYC_CC_PP"/>
</dbReference>
<sequence>MHYCGGKVASFSVQTIAPLATVKKSCCAKKVIEKDSCCKNKTVHFEKKTDNATLKAFSFEPIELYLIPEFKKLTTVQQPTFVSTSAETYYCDAHAPPLFKLFHQFLFYA</sequence>
<dbReference type="EMBL" id="AP025184">
    <property type="protein sequence ID" value="BDB53791.1"/>
    <property type="molecule type" value="Genomic_DNA"/>
</dbReference>
<reference evidence="1 2" key="2">
    <citation type="journal article" date="2022" name="Microorganisms">
        <title>Complete Genome Sequences of Two Flavobacterium ammonificans Strains and a Flavobacterium ammoniigenes Strain of Ammonifying Bacterioplankton Isolated from Surface River Water.</title>
        <authorList>
            <person name="Suda W."/>
            <person name="Ogata Y."/>
            <person name="Shindo C."/>
            <person name="Watanabe K."/>
        </authorList>
    </citation>
    <scope>NUCLEOTIDE SEQUENCE [LARGE SCALE GENOMIC DNA]</scope>
    <source>
        <strain evidence="1 2">GENT5</strain>
    </source>
</reference>
<dbReference type="NCBIfam" id="NF047658">
    <property type="entry name" value="HYC_CC_PP"/>
    <property type="match status" value="1"/>
</dbReference>
<name>A0ABM8I5G0_9FLAO</name>
<evidence type="ECO:0000313" key="2">
    <source>
        <dbReference type="Proteomes" id="UP001319867"/>
    </source>
</evidence>
<protein>
    <submittedName>
        <fullName evidence="1">Uncharacterized protein</fullName>
    </submittedName>
</protein>
<reference evidence="1 2" key="1">
    <citation type="journal article" date="2022" name="Int. J. Syst. Evol. Microbiol.">
        <title>Flavobacterium ammonificans sp. nov. and Flavobacterium ammoniigenes sp. nov., ammonifying bacteria isolated from surface river water.</title>
        <authorList>
            <person name="Watanabe K."/>
            <person name="Kitamura T."/>
            <person name="Ogata Y."/>
            <person name="Shindo C."/>
            <person name="Suda W."/>
        </authorList>
    </citation>
    <scope>NUCLEOTIDE SEQUENCE [LARGE SCALE GENOMIC DNA]</scope>
    <source>
        <strain evidence="1 2">GENT5</strain>
    </source>
</reference>
<organism evidence="1 2">
    <name type="scientific">Flavobacterium ammoniigenes</name>
    <dbReference type="NCBI Taxonomy" id="1751095"/>
    <lineage>
        <taxon>Bacteria</taxon>
        <taxon>Pseudomonadati</taxon>
        <taxon>Bacteroidota</taxon>
        <taxon>Flavobacteriia</taxon>
        <taxon>Flavobacteriales</taxon>
        <taxon>Flavobacteriaceae</taxon>
        <taxon>Flavobacterium</taxon>
    </lineage>
</organism>
<gene>
    <name evidence="1" type="ORF">GENT5_00960</name>
</gene>
<accession>A0ABM8I5G0</accession>